<evidence type="ECO:0000259" key="6">
    <source>
        <dbReference type="Pfam" id="PF05199"/>
    </source>
</evidence>
<dbReference type="Proteomes" id="UP000199048">
    <property type="component" value="Unassembled WGS sequence"/>
</dbReference>
<keyword evidence="8" id="KW-1185">Reference proteome</keyword>
<gene>
    <name evidence="7" type="ORF">SAMN05192568_10485</name>
</gene>
<dbReference type="Gene3D" id="3.50.50.60">
    <property type="entry name" value="FAD/NAD(P)-binding domain"/>
    <property type="match status" value="2"/>
</dbReference>
<dbReference type="InterPro" id="IPR036188">
    <property type="entry name" value="FAD/NAD-bd_sf"/>
</dbReference>
<dbReference type="SUPFAM" id="SSF51905">
    <property type="entry name" value="FAD/NAD(P)-binding domain"/>
    <property type="match status" value="1"/>
</dbReference>
<keyword evidence="4" id="KW-0560">Oxidoreductase</keyword>
<dbReference type="RefSeq" id="WP_092045999.1">
    <property type="nucleotide sequence ID" value="NZ_FOTK01000048.1"/>
</dbReference>
<evidence type="ECO:0000313" key="8">
    <source>
        <dbReference type="Proteomes" id="UP000199048"/>
    </source>
</evidence>
<dbReference type="EMBL" id="FOTK01000048">
    <property type="protein sequence ID" value="SFM70577.1"/>
    <property type="molecule type" value="Genomic_DNA"/>
</dbReference>
<protein>
    <submittedName>
        <fullName evidence="7">Choline dehydrogenase</fullName>
    </submittedName>
</protein>
<dbReference type="GO" id="GO:0050660">
    <property type="term" value="F:flavin adenine dinucleotide binding"/>
    <property type="evidence" value="ECO:0007669"/>
    <property type="project" value="InterPro"/>
</dbReference>
<evidence type="ECO:0000256" key="3">
    <source>
        <dbReference type="ARBA" id="ARBA00022827"/>
    </source>
</evidence>
<evidence type="ECO:0000313" key="7">
    <source>
        <dbReference type="EMBL" id="SFM70577.1"/>
    </source>
</evidence>
<evidence type="ECO:0000256" key="2">
    <source>
        <dbReference type="ARBA" id="ARBA00022630"/>
    </source>
</evidence>
<keyword evidence="2" id="KW-0285">Flavoprotein</keyword>
<name>A0A1I4T1T8_9HYPH</name>
<evidence type="ECO:0000256" key="4">
    <source>
        <dbReference type="ARBA" id="ARBA00023002"/>
    </source>
</evidence>
<reference evidence="8" key="1">
    <citation type="submission" date="2016-10" db="EMBL/GenBank/DDBJ databases">
        <authorList>
            <person name="Varghese N."/>
            <person name="Submissions S."/>
        </authorList>
    </citation>
    <scope>NUCLEOTIDE SEQUENCE [LARGE SCALE GENOMIC DNA]</scope>
    <source>
        <strain evidence="8">BL36</strain>
    </source>
</reference>
<dbReference type="STRING" id="582667.SAMN05192568_10485"/>
<dbReference type="InterPro" id="IPR000172">
    <property type="entry name" value="GMC_OxRdtase_N"/>
</dbReference>
<dbReference type="OrthoDB" id="9798604at2"/>
<proteinExistence type="inferred from homology"/>
<keyword evidence="3" id="KW-0274">FAD</keyword>
<dbReference type="InterPro" id="IPR007867">
    <property type="entry name" value="GMC_OxRtase_C"/>
</dbReference>
<organism evidence="7 8">
    <name type="scientific">Methylobacterium pseudosasicola</name>
    <dbReference type="NCBI Taxonomy" id="582667"/>
    <lineage>
        <taxon>Bacteria</taxon>
        <taxon>Pseudomonadati</taxon>
        <taxon>Pseudomonadota</taxon>
        <taxon>Alphaproteobacteria</taxon>
        <taxon>Hyphomicrobiales</taxon>
        <taxon>Methylobacteriaceae</taxon>
        <taxon>Methylobacterium</taxon>
    </lineage>
</organism>
<dbReference type="PANTHER" id="PTHR46056:SF12">
    <property type="entry name" value="LONG-CHAIN-ALCOHOL OXIDASE"/>
    <property type="match status" value="1"/>
</dbReference>
<dbReference type="Pfam" id="PF05199">
    <property type="entry name" value="GMC_oxred_C"/>
    <property type="match status" value="1"/>
</dbReference>
<dbReference type="Pfam" id="PF00732">
    <property type="entry name" value="GMC_oxred_N"/>
    <property type="match status" value="1"/>
</dbReference>
<evidence type="ECO:0000259" key="5">
    <source>
        <dbReference type="Pfam" id="PF00732"/>
    </source>
</evidence>
<accession>A0A1I4T1T8</accession>
<dbReference type="GO" id="GO:0016614">
    <property type="term" value="F:oxidoreductase activity, acting on CH-OH group of donors"/>
    <property type="evidence" value="ECO:0007669"/>
    <property type="project" value="InterPro"/>
</dbReference>
<dbReference type="PANTHER" id="PTHR46056">
    <property type="entry name" value="LONG-CHAIN-ALCOHOL OXIDASE"/>
    <property type="match status" value="1"/>
</dbReference>
<feature type="domain" description="Glucose-methanol-choline oxidoreductase C-terminal" evidence="6">
    <location>
        <begin position="455"/>
        <end position="510"/>
    </location>
</feature>
<comment type="similarity">
    <text evidence="1">Belongs to the GMC oxidoreductase family.</text>
</comment>
<dbReference type="AlphaFoldDB" id="A0A1I4T1T8"/>
<feature type="domain" description="Glucose-methanol-choline oxidoreductase N-terminal" evidence="5">
    <location>
        <begin position="201"/>
        <end position="308"/>
    </location>
</feature>
<sequence>MPQDHYDVIVIGSGPGGGSLTARLADTGKRILLLERGDYLPRSQDNWSAKTVFVDGAYQARETWYGGDGRSFSPALHYYVGGNSKVYGAALFRLRERDFGEVRHVDGISPAWPVSYAEFEPYYAQAERLFAVHGTRGEDPTEPWSSGPYDHPAVSHEPRIQKLSEDWAGEGLQPFHLPLGIKLDERGGKPTPTSICIRCDAFDGFPCLLNGKADAQVMTVDPTLAKHDNVTLLVNAYVSRLETDPAGRTVTGVCVTREGREERYSADIVVVACGALSSALLLLRSANATHPNGLANGSDQVGRNYMRHNMSVLMALSKEANDTVFQKTLAVSDFYFASKDWEYPMGLIQMCAKTHPDQIRGEEFPKWTGFLPNAPFDMVARHSMDFWLQSEDLPHPDNRVMLDRDGRVILDLEENNREAHDRLRSKLSDLLRPGGAYTYLFERSLYLGKNIPLSGTAHQAGTLRFGTDPKNSVLDLNCKAHELDNLYVTDASFFPSIGAVNPTLTIIANALRVADHIKGRLAE</sequence>
<evidence type="ECO:0000256" key="1">
    <source>
        <dbReference type="ARBA" id="ARBA00010790"/>
    </source>
</evidence>